<comment type="caution">
    <text evidence="2">The sequence shown here is derived from an EMBL/GenBank/DDBJ whole genome shotgun (WGS) entry which is preliminary data.</text>
</comment>
<accession>A0A9P4XTY2</accession>
<gene>
    <name evidence="2" type="ORF">M406DRAFT_242158</name>
</gene>
<dbReference type="InterPro" id="IPR010730">
    <property type="entry name" value="HET"/>
</dbReference>
<name>A0A9P4XTY2_CRYP1</name>
<dbReference type="GeneID" id="63833295"/>
<feature type="domain" description="Heterokaryon incompatibility" evidence="1">
    <location>
        <begin position="53"/>
        <end position="198"/>
    </location>
</feature>
<evidence type="ECO:0000313" key="3">
    <source>
        <dbReference type="Proteomes" id="UP000803844"/>
    </source>
</evidence>
<sequence>MNRWISVCRSEHGKCSAWSSSHEGERHMPARVLDVANDAIRLYLPEDSARDEYIALSYCWGSGNPYKTTTSNIEEHLKEISISALPLSLQDVVRLTRKVGFRYLWIDALCIIQDDYDDWLREASKMKAVYSQAFLTISTDMLADTTALFLDVHRNLERMCRPSSSEEPENIYVVPTFRTFGDQIKMSPLAKRGWTFQERALSSRILHIGQESNYWECKE</sequence>
<dbReference type="RefSeq" id="XP_040771810.1">
    <property type="nucleotide sequence ID" value="XM_040916166.1"/>
</dbReference>
<dbReference type="PANTHER" id="PTHR33112:SF16">
    <property type="entry name" value="HETEROKARYON INCOMPATIBILITY DOMAIN-CONTAINING PROTEIN"/>
    <property type="match status" value="1"/>
</dbReference>
<dbReference type="Pfam" id="PF06985">
    <property type="entry name" value="HET"/>
    <property type="match status" value="1"/>
</dbReference>
<proteinExistence type="predicted"/>
<reference evidence="2" key="1">
    <citation type="journal article" date="2020" name="Phytopathology">
        <title>Genome sequence of the chestnut blight fungus Cryphonectria parasitica EP155: A fundamental resource for an archetypical invasive plant pathogen.</title>
        <authorList>
            <person name="Crouch J.A."/>
            <person name="Dawe A."/>
            <person name="Aerts A."/>
            <person name="Barry K."/>
            <person name="Churchill A.C.L."/>
            <person name="Grimwood J."/>
            <person name="Hillman B."/>
            <person name="Milgroom M.G."/>
            <person name="Pangilinan J."/>
            <person name="Smith M."/>
            <person name="Salamov A."/>
            <person name="Schmutz J."/>
            <person name="Yadav J."/>
            <person name="Grigoriev I.V."/>
            <person name="Nuss D."/>
        </authorList>
    </citation>
    <scope>NUCLEOTIDE SEQUENCE</scope>
    <source>
        <strain evidence="2">EP155</strain>
    </source>
</reference>
<feature type="non-terminal residue" evidence="2">
    <location>
        <position position="219"/>
    </location>
</feature>
<dbReference type="Proteomes" id="UP000803844">
    <property type="component" value="Unassembled WGS sequence"/>
</dbReference>
<dbReference type="PANTHER" id="PTHR33112">
    <property type="entry name" value="DOMAIN PROTEIN, PUTATIVE-RELATED"/>
    <property type="match status" value="1"/>
</dbReference>
<protein>
    <submittedName>
        <fullName evidence="2">HET-domain-containing protein</fullName>
    </submittedName>
</protein>
<evidence type="ECO:0000313" key="2">
    <source>
        <dbReference type="EMBL" id="KAF3760831.1"/>
    </source>
</evidence>
<dbReference type="OrthoDB" id="47007at2759"/>
<dbReference type="AlphaFoldDB" id="A0A9P4XTY2"/>
<keyword evidence="3" id="KW-1185">Reference proteome</keyword>
<evidence type="ECO:0000259" key="1">
    <source>
        <dbReference type="Pfam" id="PF06985"/>
    </source>
</evidence>
<dbReference type="EMBL" id="MU032352">
    <property type="protein sequence ID" value="KAF3760831.1"/>
    <property type="molecule type" value="Genomic_DNA"/>
</dbReference>
<organism evidence="2 3">
    <name type="scientific">Cryphonectria parasitica (strain ATCC 38755 / EP155)</name>
    <dbReference type="NCBI Taxonomy" id="660469"/>
    <lineage>
        <taxon>Eukaryota</taxon>
        <taxon>Fungi</taxon>
        <taxon>Dikarya</taxon>
        <taxon>Ascomycota</taxon>
        <taxon>Pezizomycotina</taxon>
        <taxon>Sordariomycetes</taxon>
        <taxon>Sordariomycetidae</taxon>
        <taxon>Diaporthales</taxon>
        <taxon>Cryphonectriaceae</taxon>
        <taxon>Cryphonectria-Endothia species complex</taxon>
        <taxon>Cryphonectria</taxon>
    </lineage>
</organism>